<evidence type="ECO:0000313" key="2">
    <source>
        <dbReference type="Proteomes" id="UP000031535"/>
    </source>
</evidence>
<comment type="caution">
    <text evidence="1">The sequence shown here is derived from an EMBL/GenBank/DDBJ whole genome shotgun (WGS) entry which is preliminary data.</text>
</comment>
<proteinExistence type="predicted"/>
<dbReference type="InterPro" id="IPR032581">
    <property type="entry name" value="DUF4917"/>
</dbReference>
<dbReference type="OrthoDB" id="6953457at2"/>
<gene>
    <name evidence="1" type="ORF">UCMB321_1516</name>
</gene>
<keyword evidence="2" id="KW-1185">Reference proteome</keyword>
<sequence>MEFRVFDTALEDWSALRAEIPFSGLLIGNGASRAMWQAFAYDSLFEKAQTTRNRPLGLSELAVFKALDTSNFEQVLSALKSTIRVNAALTISSSSPRNRYFAIKEALIHAIRSVHIPWKLVQPESLARINAELSRYRTLYSTNYDLLAYWAIMQAPESFDDLFRPDDSSFDLSATDSHGTRVLYLHGGLHLVKNLDGSTRKLTSSESTLLGSFAVNTLGDVPLFVSEGNTQDKLKAIRHSDYLSYCYGQLAGHQDALCIFGHNLGEQDRHIVQALLDARITTLAISIYPRSQAFIQHQKRHFSQLFEGREVTLRFFDAKSHPLGSPQLRVDPEA</sequence>
<organism evidence="1 2">
    <name type="scientific">Pseudomonas batumici</name>
    <dbReference type="NCBI Taxonomy" id="226910"/>
    <lineage>
        <taxon>Bacteria</taxon>
        <taxon>Pseudomonadati</taxon>
        <taxon>Pseudomonadota</taxon>
        <taxon>Gammaproteobacteria</taxon>
        <taxon>Pseudomonadales</taxon>
        <taxon>Pseudomonadaceae</taxon>
        <taxon>Pseudomonas</taxon>
    </lineage>
</organism>
<protein>
    <recommendedName>
        <fullName evidence="3">DUF4917 domain-containing protein</fullName>
    </recommendedName>
</protein>
<dbReference type="PATRIC" id="fig|226910.6.peg.1508"/>
<accession>A0A0C2I6K1</accession>
<evidence type="ECO:0000313" key="1">
    <source>
        <dbReference type="EMBL" id="KIH84836.1"/>
    </source>
</evidence>
<reference evidence="1 2" key="1">
    <citation type="submission" date="2015-01" db="EMBL/GenBank/DDBJ databases">
        <title>Complete genome of Pseudomonas batumici UCM B-321 producer of the batumin antibiotic with strong antistaphilococcal and potential anticancer activity.</title>
        <authorList>
            <person name="Klochko V.V."/>
            <person name="Zelena L.B."/>
            <person name="Elena K.A."/>
            <person name="Reva O.N."/>
        </authorList>
    </citation>
    <scope>NUCLEOTIDE SEQUENCE [LARGE SCALE GENOMIC DNA]</scope>
    <source>
        <strain evidence="1 2">UCM B-321</strain>
    </source>
</reference>
<dbReference type="RefSeq" id="WP_040064981.1">
    <property type="nucleotide sequence ID" value="NZ_JXDG01000014.1"/>
</dbReference>
<dbReference type="Pfam" id="PF16263">
    <property type="entry name" value="DUF4917"/>
    <property type="match status" value="1"/>
</dbReference>
<evidence type="ECO:0008006" key="3">
    <source>
        <dbReference type="Google" id="ProtNLM"/>
    </source>
</evidence>
<dbReference type="AlphaFoldDB" id="A0A0C2I6K1"/>
<name>A0A0C2I6K1_9PSED</name>
<dbReference type="STRING" id="226910.UCMB321_1516"/>
<dbReference type="Proteomes" id="UP000031535">
    <property type="component" value="Unassembled WGS sequence"/>
</dbReference>
<dbReference type="EMBL" id="JXDG01000014">
    <property type="protein sequence ID" value="KIH84836.1"/>
    <property type="molecule type" value="Genomic_DNA"/>
</dbReference>